<dbReference type="AlphaFoldDB" id="A0A1M5X7X6"/>
<evidence type="ECO:0000313" key="2">
    <source>
        <dbReference type="Proteomes" id="UP000184047"/>
    </source>
</evidence>
<sequence>MPAYSTKYRRGNLFYADYKSRANPLNNRRWDLKHWWDKKYDGKFYKSIKARVNLKEVIFTTNYDPVYMRGIYSVISKSRIVGITKKQMIDVQIANKPKIKSRLDKLVNTGRL</sequence>
<evidence type="ECO:0000313" key="1">
    <source>
        <dbReference type="EMBL" id="SHH95937.1"/>
    </source>
</evidence>
<proteinExistence type="predicted"/>
<organism evidence="1 2">
    <name type="scientific">Chryseobacterium oranimense</name>
    <dbReference type="NCBI Taxonomy" id="421058"/>
    <lineage>
        <taxon>Bacteria</taxon>
        <taxon>Pseudomonadati</taxon>
        <taxon>Bacteroidota</taxon>
        <taxon>Flavobacteriia</taxon>
        <taxon>Flavobacteriales</taxon>
        <taxon>Weeksellaceae</taxon>
        <taxon>Chryseobacterium group</taxon>
        <taxon>Chryseobacterium</taxon>
    </lineage>
</organism>
<name>A0A1M5X7X6_9FLAO</name>
<accession>A0A1M5X7X6</accession>
<keyword evidence="2" id="KW-1185">Reference proteome</keyword>
<gene>
    <name evidence="1" type="ORF">SAMN05421866_0042</name>
</gene>
<dbReference type="EMBL" id="FQWT01000010">
    <property type="protein sequence ID" value="SHH95937.1"/>
    <property type="molecule type" value="Genomic_DNA"/>
</dbReference>
<protein>
    <submittedName>
        <fullName evidence="1">Uncharacterized protein</fullName>
    </submittedName>
</protein>
<reference evidence="2" key="1">
    <citation type="submission" date="2016-11" db="EMBL/GenBank/DDBJ databases">
        <authorList>
            <person name="Varghese N."/>
            <person name="Submissions S."/>
        </authorList>
    </citation>
    <scope>NUCLEOTIDE SEQUENCE [LARGE SCALE GENOMIC DNA]</scope>
    <source>
        <strain evidence="2">DSM 19055</strain>
    </source>
</reference>
<dbReference type="Proteomes" id="UP000184047">
    <property type="component" value="Unassembled WGS sequence"/>
</dbReference>
<dbReference type="STRING" id="421058.SAMN05421866_0042"/>